<keyword evidence="7 9" id="KW-0548">Nucleotidyltransferase</keyword>
<proteinExistence type="inferred from homology"/>
<dbReference type="SUPFAM" id="SSF53448">
    <property type="entry name" value="Nucleotide-diphospho-sugar transferases"/>
    <property type="match status" value="1"/>
</dbReference>
<dbReference type="PROSITE" id="PS01295">
    <property type="entry name" value="ISPD"/>
    <property type="match status" value="1"/>
</dbReference>
<dbReference type="InterPro" id="IPR034683">
    <property type="entry name" value="IspD/TarI"/>
</dbReference>
<dbReference type="NCBIfam" id="TIGR00453">
    <property type="entry name" value="ispD"/>
    <property type="match status" value="1"/>
</dbReference>
<evidence type="ECO:0000256" key="3">
    <source>
        <dbReference type="ARBA" id="ARBA00009789"/>
    </source>
</evidence>
<dbReference type="CDD" id="cd02516">
    <property type="entry name" value="CDP-ME_synthetase"/>
    <property type="match status" value="1"/>
</dbReference>
<evidence type="ECO:0000256" key="6">
    <source>
        <dbReference type="ARBA" id="ARBA00022679"/>
    </source>
</evidence>
<dbReference type="InterPro" id="IPR018294">
    <property type="entry name" value="ISPD_synthase_CS"/>
</dbReference>
<keyword evidence="8" id="KW-0414">Isoprene biosynthesis</keyword>
<dbReference type="Gene3D" id="3.90.550.10">
    <property type="entry name" value="Spore Coat Polysaccharide Biosynthesis Protein SpsA, Chain A"/>
    <property type="match status" value="1"/>
</dbReference>
<evidence type="ECO:0000256" key="2">
    <source>
        <dbReference type="ARBA" id="ARBA00004787"/>
    </source>
</evidence>
<evidence type="ECO:0000313" key="9">
    <source>
        <dbReference type="EMBL" id="AUW95346.1"/>
    </source>
</evidence>
<evidence type="ECO:0000256" key="4">
    <source>
        <dbReference type="ARBA" id="ARBA00012526"/>
    </source>
</evidence>
<dbReference type="EMBL" id="CP019454">
    <property type="protein sequence ID" value="AUW95346.1"/>
    <property type="molecule type" value="Genomic_DNA"/>
</dbReference>
<comment type="catalytic activity">
    <reaction evidence="1">
        <text>2-C-methyl-D-erythritol 4-phosphate + CTP + H(+) = 4-CDP-2-C-methyl-D-erythritol + diphosphate</text>
        <dbReference type="Rhea" id="RHEA:13429"/>
        <dbReference type="ChEBI" id="CHEBI:15378"/>
        <dbReference type="ChEBI" id="CHEBI:33019"/>
        <dbReference type="ChEBI" id="CHEBI:37563"/>
        <dbReference type="ChEBI" id="CHEBI:57823"/>
        <dbReference type="ChEBI" id="CHEBI:58262"/>
        <dbReference type="EC" id="2.7.7.60"/>
    </reaction>
</comment>
<dbReference type="GO" id="GO:0016779">
    <property type="term" value="F:nucleotidyltransferase activity"/>
    <property type="evidence" value="ECO:0007669"/>
    <property type="project" value="UniProtKB-KW"/>
</dbReference>
<reference evidence="9 10" key="1">
    <citation type="journal article" date="2019" name="Sci. Rep.">
        <title>Sulfobacillus thermotolerans: new insights into resistance and metabolic capacities of acidophilic chemolithotrophs.</title>
        <authorList>
            <person name="Panyushkina A.E."/>
            <person name="Babenko V.V."/>
            <person name="Nikitina A.S."/>
            <person name="Selezneva O.V."/>
            <person name="Tsaplina I.A."/>
            <person name="Letarova M.A."/>
            <person name="Kostryukova E.S."/>
            <person name="Letarov A.V."/>
        </authorList>
    </citation>
    <scope>NUCLEOTIDE SEQUENCE [LARGE SCALE GENOMIC DNA]</scope>
    <source>
        <strain evidence="9 10">Kr1</strain>
    </source>
</reference>
<protein>
    <recommendedName>
        <fullName evidence="5">2-C-methyl-D-erythritol 4-phosphate cytidylyltransferase</fullName>
        <ecNumber evidence="4">2.7.7.60</ecNumber>
    </recommendedName>
</protein>
<comment type="pathway">
    <text evidence="2">Isoprenoid biosynthesis; isopentenyl diphosphate biosynthesis via DXP pathway; isopentenyl diphosphate from 1-deoxy-D-xylulose 5-phosphate: step 2/6.</text>
</comment>
<dbReference type="InterPro" id="IPR050088">
    <property type="entry name" value="IspD/TarI_cytidylyltransf_bact"/>
</dbReference>
<evidence type="ECO:0000313" key="10">
    <source>
        <dbReference type="Proteomes" id="UP000325292"/>
    </source>
</evidence>
<dbReference type="PANTHER" id="PTHR32125:SF4">
    <property type="entry name" value="2-C-METHYL-D-ERYTHRITOL 4-PHOSPHATE CYTIDYLYLTRANSFERASE, CHLOROPLASTIC"/>
    <property type="match status" value="1"/>
</dbReference>
<name>A0ABM6RV89_9FIRM</name>
<dbReference type="InterPro" id="IPR029044">
    <property type="entry name" value="Nucleotide-diphossugar_trans"/>
</dbReference>
<dbReference type="Proteomes" id="UP000325292">
    <property type="component" value="Chromosome"/>
</dbReference>
<dbReference type="InterPro" id="IPR001228">
    <property type="entry name" value="IspD"/>
</dbReference>
<sequence>MAAGQSLRMGPYGAKLWIMLQGRPAFAWSLEHFAVHGRFDGGVVVVRPEQEADVLRWLEILQLTHWKTVTGGRDRYLSVQKGLEALRPQMDPLDVVLIHDAARILVPEAVIDRVRQAAAEWGAALPGVAVTDTVKRVDETQDGWDVAQTIARTSLRLAQTPQGFHQHVIWEAHRRWTHGIPTDDAEVVEAMGHRVVMVDGDPNNRKLTTPEDILWFEWRLSHG</sequence>
<keyword evidence="10" id="KW-1185">Reference proteome</keyword>
<accession>A0ABM6RV89</accession>
<organism evidence="9 10">
    <name type="scientific">Sulfobacillus thermotolerans</name>
    <dbReference type="NCBI Taxonomy" id="338644"/>
    <lineage>
        <taxon>Bacteria</taxon>
        <taxon>Bacillati</taxon>
        <taxon>Bacillota</taxon>
        <taxon>Clostridia</taxon>
        <taxon>Eubacteriales</taxon>
        <taxon>Clostridiales Family XVII. Incertae Sedis</taxon>
        <taxon>Sulfobacillus</taxon>
    </lineage>
</organism>
<evidence type="ECO:0000256" key="8">
    <source>
        <dbReference type="ARBA" id="ARBA00023229"/>
    </source>
</evidence>
<keyword evidence="6" id="KW-0808">Transferase</keyword>
<gene>
    <name evidence="9" type="ORF">BXT84_02160</name>
</gene>
<evidence type="ECO:0000256" key="1">
    <source>
        <dbReference type="ARBA" id="ARBA00001282"/>
    </source>
</evidence>
<dbReference type="PANTHER" id="PTHR32125">
    <property type="entry name" value="2-C-METHYL-D-ERYTHRITOL 4-PHOSPHATE CYTIDYLYLTRANSFERASE, CHLOROPLASTIC"/>
    <property type="match status" value="1"/>
</dbReference>
<dbReference type="EC" id="2.7.7.60" evidence="4"/>
<dbReference type="Pfam" id="PF01128">
    <property type="entry name" value="IspD"/>
    <property type="match status" value="1"/>
</dbReference>
<comment type="similarity">
    <text evidence="3">Belongs to the IspD/TarI cytidylyltransferase family. IspD subfamily.</text>
</comment>
<evidence type="ECO:0000256" key="7">
    <source>
        <dbReference type="ARBA" id="ARBA00022695"/>
    </source>
</evidence>
<evidence type="ECO:0000256" key="5">
    <source>
        <dbReference type="ARBA" id="ARBA00019056"/>
    </source>
</evidence>